<gene>
    <name evidence="2" type="ORF">CMUS01_15371</name>
</gene>
<dbReference type="AlphaFoldDB" id="A0A8H6IX57"/>
<comment type="caution">
    <text evidence="2">The sequence shown here is derived from an EMBL/GenBank/DDBJ whole genome shotgun (WGS) entry which is preliminary data.</text>
</comment>
<protein>
    <submittedName>
        <fullName evidence="2">Uncharacterized protein</fullName>
    </submittedName>
</protein>
<evidence type="ECO:0000256" key="1">
    <source>
        <dbReference type="SAM" id="MobiDB-lite"/>
    </source>
</evidence>
<evidence type="ECO:0000313" key="3">
    <source>
        <dbReference type="Proteomes" id="UP000639643"/>
    </source>
</evidence>
<evidence type="ECO:0000313" key="2">
    <source>
        <dbReference type="EMBL" id="KAF6802372.1"/>
    </source>
</evidence>
<accession>A0A8H6IX57</accession>
<feature type="region of interest" description="Disordered" evidence="1">
    <location>
        <begin position="196"/>
        <end position="249"/>
    </location>
</feature>
<dbReference type="Proteomes" id="UP000639643">
    <property type="component" value="Unassembled WGS sequence"/>
</dbReference>
<name>A0A8H6IX57_9PEZI</name>
<sequence>MHDQPAVQASLTCSFQVAFASSVRTTQGLPPHNWYLSSRAETAHRARRSQFQAAAEEGRVESTYRSFHPALLGVAASRNCPLGDVVMWEGAPPAWQRAIQARLLLLKAADGRASPSLAPPDFAWARLNVPRACDKPLPSASTSTQHQESSPVGAITAGHALVALGFPRHPLPLPLPLPLRKPFALFDHSTRVLPLRHPPKPSSRLLSPPLSVSTSSRRHRLPSSQSFLARSRRQTPPFAPSPSVYWHRV</sequence>
<feature type="compositionally biased region" description="Low complexity" evidence="1">
    <location>
        <begin position="202"/>
        <end position="215"/>
    </location>
</feature>
<keyword evidence="3" id="KW-1185">Reference proteome</keyword>
<reference evidence="2" key="1">
    <citation type="journal article" date="2020" name="Phytopathology">
        <title>Genome Sequence Resources of Colletotrichum truncatum, C. plurivorum, C. musicola, and C. sojae: Four Species Pathogenic to Soybean (Glycine max).</title>
        <authorList>
            <person name="Rogerio F."/>
            <person name="Boufleur T.R."/>
            <person name="Ciampi-Guillardi M."/>
            <person name="Sukno S.A."/>
            <person name="Thon M.R."/>
            <person name="Massola Junior N.S."/>
            <person name="Baroncelli R."/>
        </authorList>
    </citation>
    <scope>NUCLEOTIDE SEQUENCE</scope>
    <source>
        <strain evidence="2">LFN0074</strain>
    </source>
</reference>
<organism evidence="2 3">
    <name type="scientific">Colletotrichum musicola</name>
    <dbReference type="NCBI Taxonomy" id="2175873"/>
    <lineage>
        <taxon>Eukaryota</taxon>
        <taxon>Fungi</taxon>
        <taxon>Dikarya</taxon>
        <taxon>Ascomycota</taxon>
        <taxon>Pezizomycotina</taxon>
        <taxon>Sordariomycetes</taxon>
        <taxon>Hypocreomycetidae</taxon>
        <taxon>Glomerellales</taxon>
        <taxon>Glomerellaceae</taxon>
        <taxon>Colletotrichum</taxon>
        <taxon>Colletotrichum orchidearum species complex</taxon>
    </lineage>
</organism>
<dbReference type="EMBL" id="WIGM01001274">
    <property type="protein sequence ID" value="KAF6802372.1"/>
    <property type="molecule type" value="Genomic_DNA"/>
</dbReference>
<proteinExistence type="predicted"/>